<evidence type="ECO:0000256" key="3">
    <source>
        <dbReference type="ARBA" id="ARBA00022741"/>
    </source>
</evidence>
<feature type="domain" description="Four-carbon acid sugar kinase N-terminal" evidence="7">
    <location>
        <begin position="36"/>
        <end position="247"/>
    </location>
</feature>
<keyword evidence="6" id="KW-0119">Carbohydrate metabolism</keyword>
<reference evidence="9 10" key="1">
    <citation type="submission" date="2010-08" db="EMBL/GenBank/DDBJ databases">
        <authorList>
            <person name="Weinstock G."/>
            <person name="Sodergren E."/>
            <person name="Clifton S."/>
            <person name="Fulton L."/>
            <person name="Fulton B."/>
            <person name="Courtney L."/>
            <person name="Fronick C."/>
            <person name="Harrison M."/>
            <person name="Strong C."/>
            <person name="Farmer C."/>
            <person name="Delahaunty K."/>
            <person name="Markovic C."/>
            <person name="Hall O."/>
            <person name="Minx P."/>
            <person name="Tomlinson C."/>
            <person name="Mitreva M."/>
            <person name="Hou S."/>
            <person name="Chen J."/>
            <person name="Wollam A."/>
            <person name="Pepin K.H."/>
            <person name="Johnson M."/>
            <person name="Bhonagiri V."/>
            <person name="Zhang X."/>
            <person name="Suruliraj S."/>
            <person name="Warren W."/>
            <person name="Chinwalla A."/>
            <person name="Mardis E.R."/>
            <person name="Wilson R.K."/>
        </authorList>
    </citation>
    <scope>NUCLEOTIDE SEQUENCE [LARGE SCALE GENOMIC DNA]</scope>
    <source>
        <strain evidence="9 10">KLE1255</strain>
    </source>
</reference>
<organism evidence="9 10">
    <name type="scientific">Faecalibacterium cf. prausnitzii KLE1255</name>
    <dbReference type="NCBI Taxonomy" id="748224"/>
    <lineage>
        <taxon>Bacteria</taxon>
        <taxon>Bacillati</taxon>
        <taxon>Bacillota</taxon>
        <taxon>Clostridia</taxon>
        <taxon>Eubacteriales</taxon>
        <taxon>Oscillospiraceae</taxon>
        <taxon>Faecalibacterium</taxon>
    </lineage>
</organism>
<keyword evidence="2" id="KW-0808">Transferase</keyword>
<dbReference type="InterPro" id="IPR010737">
    <property type="entry name" value="4-carb_acid_sugar_kinase_N"/>
</dbReference>
<dbReference type="Gene3D" id="3.40.50.10840">
    <property type="entry name" value="Putative sugar-binding, N-terminal domain"/>
    <property type="match status" value="1"/>
</dbReference>
<evidence type="ECO:0000313" key="9">
    <source>
        <dbReference type="EMBL" id="EFQ07274.1"/>
    </source>
</evidence>
<evidence type="ECO:0000259" key="8">
    <source>
        <dbReference type="Pfam" id="PF17042"/>
    </source>
</evidence>
<dbReference type="HOGENOM" id="CLU_029424_0_1_9"/>
<dbReference type="Pfam" id="PF17042">
    <property type="entry name" value="NBD_C"/>
    <property type="match status" value="1"/>
</dbReference>
<dbReference type="InterPro" id="IPR031475">
    <property type="entry name" value="NBD_C"/>
</dbReference>
<dbReference type="InterPro" id="IPR042213">
    <property type="entry name" value="NBD_C_sf"/>
</dbReference>
<comment type="caution">
    <text evidence="9">The sequence shown here is derived from an EMBL/GenBank/DDBJ whole genome shotgun (WGS) entry which is preliminary data.</text>
</comment>
<evidence type="ECO:0000256" key="1">
    <source>
        <dbReference type="ARBA" id="ARBA00005715"/>
    </source>
</evidence>
<dbReference type="InterPro" id="IPR037051">
    <property type="entry name" value="4-carb_acid_sugar_kinase_N_sf"/>
</dbReference>
<accession>E2ZHS8</accession>
<evidence type="ECO:0000256" key="6">
    <source>
        <dbReference type="ARBA" id="ARBA00023277"/>
    </source>
</evidence>
<dbReference type="EMBL" id="AECU01000101">
    <property type="protein sequence ID" value="EFQ07274.1"/>
    <property type="molecule type" value="Genomic_DNA"/>
</dbReference>
<sequence length="458" mass="49931">MTQTEIENRPAFGYNRATEAKKRQAKESGESAMFTLLILADDFTGALDTGVQISKTGARTVVLTDPHADLERFADETEVLVIDAETRHIPPQQAKACVASIARRAFAMKVPCIYKKTDSALRGNIGAELEAVAEESPDGQLFFVPAFPQMNRTTEHGQQLIEGMPVAQSVFGQDPFEPVRNSDVAAIIAEQSGLPTVTAEPGEPIRLKGPGIQICDAKSVEDIRRTGEVLRQNGKLRALAGCAGFAAILPGLLGLERTGAARQPRLDKRLLVICGSVNPITLSQLDEAEQNGFLRLRLTPEEKLEDHYWETPAGREKLKAMAEAVSRSDCIIIDTNDADGNRSTRRYAEQRQMKVEEMRQRIADSIGRTAKYLIEADGPGAGGTCRTLMITGGDVLIQTMGELGVAELHPICEMDPGVVLSSFTCRGQKRYVLSKSGGFGPSDQLLRILNKLNRTIEE</sequence>
<dbReference type="GO" id="GO:0016301">
    <property type="term" value="F:kinase activity"/>
    <property type="evidence" value="ECO:0007669"/>
    <property type="project" value="UniProtKB-KW"/>
</dbReference>
<dbReference type="Pfam" id="PF07005">
    <property type="entry name" value="SBD_N"/>
    <property type="match status" value="1"/>
</dbReference>
<evidence type="ECO:0000256" key="2">
    <source>
        <dbReference type="ARBA" id="ARBA00022679"/>
    </source>
</evidence>
<dbReference type="SUPFAM" id="SSF142764">
    <property type="entry name" value="YgbK-like"/>
    <property type="match status" value="1"/>
</dbReference>
<gene>
    <name evidence="9" type="ORF">HMPREF9436_01217</name>
</gene>
<dbReference type="STRING" id="748224.HMPREF9436_01217"/>
<evidence type="ECO:0008006" key="11">
    <source>
        <dbReference type="Google" id="ProtNLM"/>
    </source>
</evidence>
<keyword evidence="4" id="KW-0418">Kinase</keyword>
<proteinExistence type="inferred from homology"/>
<evidence type="ECO:0000313" key="10">
    <source>
        <dbReference type="Proteomes" id="UP000006028"/>
    </source>
</evidence>
<feature type="domain" description="Four-carbon acid sugar kinase nucleotide binding" evidence="8">
    <location>
        <begin position="271"/>
        <end position="444"/>
    </location>
</feature>
<name>E2ZHS8_9FIRM</name>
<evidence type="ECO:0000256" key="5">
    <source>
        <dbReference type="ARBA" id="ARBA00022840"/>
    </source>
</evidence>
<dbReference type="GO" id="GO:0005524">
    <property type="term" value="F:ATP binding"/>
    <property type="evidence" value="ECO:0007669"/>
    <property type="project" value="UniProtKB-KW"/>
</dbReference>
<dbReference type="Gene3D" id="3.40.980.20">
    <property type="entry name" value="Four-carbon acid sugar kinase, nucleotide binding domain"/>
    <property type="match status" value="1"/>
</dbReference>
<evidence type="ECO:0000256" key="4">
    <source>
        <dbReference type="ARBA" id="ARBA00022777"/>
    </source>
</evidence>
<dbReference type="OrthoDB" id="9778478at2"/>
<evidence type="ECO:0000259" key="7">
    <source>
        <dbReference type="Pfam" id="PF07005"/>
    </source>
</evidence>
<comment type="similarity">
    <text evidence="1">Belongs to the four-carbon acid sugar kinase family.</text>
</comment>
<keyword evidence="3" id="KW-0547">Nucleotide-binding</keyword>
<dbReference type="eggNOG" id="COG3395">
    <property type="taxonomic scope" value="Bacteria"/>
</dbReference>
<dbReference type="AlphaFoldDB" id="E2ZHS8"/>
<protein>
    <recommendedName>
        <fullName evidence="11">YgbK domain protein</fullName>
    </recommendedName>
</protein>
<dbReference type="Proteomes" id="UP000006028">
    <property type="component" value="Unassembled WGS sequence"/>
</dbReference>
<keyword evidence="5" id="KW-0067">ATP-binding</keyword>
<dbReference type="BioCyc" id="FCF748224-HMP:GTSS-2918-MONOMER"/>